<dbReference type="InterPro" id="IPR036388">
    <property type="entry name" value="WH-like_DNA-bd_sf"/>
</dbReference>
<evidence type="ECO:0000256" key="1">
    <source>
        <dbReference type="ARBA" id="ARBA00009437"/>
    </source>
</evidence>
<dbReference type="Gene3D" id="3.40.190.290">
    <property type="match status" value="1"/>
</dbReference>
<name>A0A0K1EAQ9_CHOCO</name>
<sequence>MHAQMQDLADARWDDVRLFLAAYRERSLGAAAARLGVDTSTISRRLTAFEDAVGKRLFERTREGLTPTRAAEVLVAAAEIMEGGHARLLRDASGVEEAAEGIVRLSAAPGLVDTFITPALPRFHERHPGITLEIDASTRVLDLTRHEADLALRSTPPQGAELIITKIGTARWIAAASAARVDALGRLASWDDAPWLAWDRDMLSFAPSRWLAQHAPKARVVLRTSHFLTQLGAAEAGLGIGLFPEPYLRPRHLVPVRFAKKLAPSTASWPQDGLWVVGHRALRDVPRVAAVWTFMTEELRTTLIGR</sequence>
<reference evidence="6 7" key="1">
    <citation type="submission" date="2015-07" db="EMBL/GenBank/DDBJ databases">
        <title>Genome analysis of myxobacterium Chondromyces crocatus Cm c5 reveals a high potential for natural compound synthesis and the genetic basis for the loss of fruiting body formation.</title>
        <authorList>
            <person name="Zaburannyi N."/>
            <person name="Bunk B."/>
            <person name="Maier J."/>
            <person name="Overmann J."/>
            <person name="Mueller R."/>
        </authorList>
    </citation>
    <scope>NUCLEOTIDE SEQUENCE [LARGE SCALE GENOMIC DNA]</scope>
    <source>
        <strain evidence="6 7">Cm c5</strain>
    </source>
</reference>
<dbReference type="Pfam" id="PF00126">
    <property type="entry name" value="HTH_1"/>
    <property type="match status" value="1"/>
</dbReference>
<dbReference type="SUPFAM" id="SSF53850">
    <property type="entry name" value="Periplasmic binding protein-like II"/>
    <property type="match status" value="1"/>
</dbReference>
<evidence type="ECO:0000313" key="7">
    <source>
        <dbReference type="Proteomes" id="UP000067626"/>
    </source>
</evidence>
<keyword evidence="4" id="KW-0804">Transcription</keyword>
<dbReference type="OrthoDB" id="8849678at2"/>
<dbReference type="EMBL" id="CP012159">
    <property type="protein sequence ID" value="AKT37648.1"/>
    <property type="molecule type" value="Genomic_DNA"/>
</dbReference>
<dbReference type="SUPFAM" id="SSF46785">
    <property type="entry name" value="Winged helix' DNA-binding domain"/>
    <property type="match status" value="1"/>
</dbReference>
<dbReference type="PROSITE" id="PS50931">
    <property type="entry name" value="HTH_LYSR"/>
    <property type="match status" value="1"/>
</dbReference>
<keyword evidence="2" id="KW-0805">Transcription regulation</keyword>
<evidence type="ECO:0000256" key="2">
    <source>
        <dbReference type="ARBA" id="ARBA00023015"/>
    </source>
</evidence>
<dbReference type="PANTHER" id="PTHR30537:SF3">
    <property type="entry name" value="TRANSCRIPTIONAL REGULATORY PROTEIN"/>
    <property type="match status" value="1"/>
</dbReference>
<evidence type="ECO:0000256" key="4">
    <source>
        <dbReference type="ARBA" id="ARBA00023163"/>
    </source>
</evidence>
<dbReference type="GO" id="GO:0043565">
    <property type="term" value="F:sequence-specific DNA binding"/>
    <property type="evidence" value="ECO:0007669"/>
    <property type="project" value="TreeGrafter"/>
</dbReference>
<dbReference type="GO" id="GO:0006351">
    <property type="term" value="P:DNA-templated transcription"/>
    <property type="evidence" value="ECO:0007669"/>
    <property type="project" value="TreeGrafter"/>
</dbReference>
<dbReference type="Gene3D" id="1.10.10.10">
    <property type="entry name" value="Winged helix-like DNA-binding domain superfamily/Winged helix DNA-binding domain"/>
    <property type="match status" value="1"/>
</dbReference>
<dbReference type="KEGG" id="ccro:CMC5_017900"/>
<dbReference type="Proteomes" id="UP000067626">
    <property type="component" value="Chromosome"/>
</dbReference>
<keyword evidence="7" id="KW-1185">Reference proteome</keyword>
<gene>
    <name evidence="6" type="primary">lysR</name>
    <name evidence="6" type="ORF">CMC5_017900</name>
</gene>
<feature type="domain" description="HTH lysR-type" evidence="5">
    <location>
        <begin position="13"/>
        <end position="68"/>
    </location>
</feature>
<dbReference type="GO" id="GO:0003700">
    <property type="term" value="F:DNA-binding transcription factor activity"/>
    <property type="evidence" value="ECO:0007669"/>
    <property type="project" value="InterPro"/>
</dbReference>
<dbReference type="InterPro" id="IPR000847">
    <property type="entry name" value="LysR_HTH_N"/>
</dbReference>
<dbReference type="PANTHER" id="PTHR30537">
    <property type="entry name" value="HTH-TYPE TRANSCRIPTIONAL REGULATOR"/>
    <property type="match status" value="1"/>
</dbReference>
<accession>A0A0K1EAQ9</accession>
<dbReference type="InterPro" id="IPR005119">
    <property type="entry name" value="LysR_subst-bd"/>
</dbReference>
<protein>
    <submittedName>
        <fullName evidence="6">LysR family transcriptional regulator</fullName>
    </submittedName>
</protein>
<comment type="similarity">
    <text evidence="1">Belongs to the LysR transcriptional regulatory family.</text>
</comment>
<dbReference type="Pfam" id="PF03466">
    <property type="entry name" value="LysR_substrate"/>
    <property type="match status" value="1"/>
</dbReference>
<organism evidence="6 7">
    <name type="scientific">Chondromyces crocatus</name>
    <dbReference type="NCBI Taxonomy" id="52"/>
    <lineage>
        <taxon>Bacteria</taxon>
        <taxon>Pseudomonadati</taxon>
        <taxon>Myxococcota</taxon>
        <taxon>Polyangia</taxon>
        <taxon>Polyangiales</taxon>
        <taxon>Polyangiaceae</taxon>
        <taxon>Chondromyces</taxon>
    </lineage>
</organism>
<dbReference type="STRING" id="52.CMC5_017900"/>
<dbReference type="InterPro" id="IPR058163">
    <property type="entry name" value="LysR-type_TF_proteobact-type"/>
</dbReference>
<proteinExistence type="inferred from homology"/>
<keyword evidence="3" id="KW-0238">DNA-binding</keyword>
<dbReference type="AlphaFoldDB" id="A0A0K1EAQ9"/>
<evidence type="ECO:0000256" key="3">
    <source>
        <dbReference type="ARBA" id="ARBA00023125"/>
    </source>
</evidence>
<evidence type="ECO:0000259" key="5">
    <source>
        <dbReference type="PROSITE" id="PS50931"/>
    </source>
</evidence>
<evidence type="ECO:0000313" key="6">
    <source>
        <dbReference type="EMBL" id="AKT37648.1"/>
    </source>
</evidence>
<dbReference type="InterPro" id="IPR036390">
    <property type="entry name" value="WH_DNA-bd_sf"/>
</dbReference>